<name>A0A099JFZ4_9MICO</name>
<dbReference type="Proteomes" id="UP000561726">
    <property type="component" value="Unassembled WGS sequence"/>
</dbReference>
<accession>A0A099JFZ4</accession>
<dbReference type="EMBL" id="JPXF01000029">
    <property type="protein sequence ID" value="KGJ76955.1"/>
    <property type="molecule type" value="Genomic_DNA"/>
</dbReference>
<dbReference type="AlphaFoldDB" id="A0A099JFZ4"/>
<sequence>MTTELNAAIEERLREINHGIRRADDTTRRERFDSKERELLGALPDGGFDDVRWKELKAALYARAEAVAGLVAGGRFPCYQPPISLL</sequence>
<evidence type="ECO:0000313" key="3">
    <source>
        <dbReference type="Proteomes" id="UP000029864"/>
    </source>
</evidence>
<comment type="caution">
    <text evidence="1">The sequence shown here is derived from an EMBL/GenBank/DDBJ whole genome shotgun (WGS) entry which is preliminary data.</text>
</comment>
<proteinExistence type="predicted"/>
<protein>
    <submittedName>
        <fullName evidence="1">Uncharacterized protein</fullName>
    </submittedName>
</protein>
<evidence type="ECO:0000313" key="1">
    <source>
        <dbReference type="EMBL" id="KGJ76955.1"/>
    </source>
</evidence>
<reference evidence="1 3" key="1">
    <citation type="submission" date="2014-08" db="EMBL/GenBank/DDBJ databases">
        <authorList>
            <person name="Sisinthy S."/>
        </authorList>
    </citation>
    <scope>NUCLEOTIDE SEQUENCE [LARGE SCALE GENOMIC DNA]</scope>
    <source>
        <strain evidence="1 3">RuG17</strain>
    </source>
</reference>
<gene>
    <name evidence="2" type="ORF">BJ997_001051</name>
    <name evidence="1" type="ORF">GY21_08510</name>
</gene>
<evidence type="ECO:0000313" key="2">
    <source>
        <dbReference type="EMBL" id="MBB5640503.1"/>
    </source>
</evidence>
<reference evidence="2 4" key="2">
    <citation type="submission" date="2020-08" db="EMBL/GenBank/DDBJ databases">
        <title>Sequencing the genomes of 1000 actinobacteria strains.</title>
        <authorList>
            <person name="Klenk H.-P."/>
        </authorList>
    </citation>
    <scope>NUCLEOTIDE SEQUENCE [LARGE SCALE GENOMIC DNA]</scope>
    <source>
        <strain evidence="2 4">DSM 21065</strain>
    </source>
</reference>
<dbReference type="EMBL" id="JACHBQ010000001">
    <property type="protein sequence ID" value="MBB5640503.1"/>
    <property type="molecule type" value="Genomic_DNA"/>
</dbReference>
<keyword evidence="3" id="KW-1185">Reference proteome</keyword>
<organism evidence="1 3">
    <name type="scientific">Cryobacterium roopkundense</name>
    <dbReference type="NCBI Taxonomy" id="1001240"/>
    <lineage>
        <taxon>Bacteria</taxon>
        <taxon>Bacillati</taxon>
        <taxon>Actinomycetota</taxon>
        <taxon>Actinomycetes</taxon>
        <taxon>Micrococcales</taxon>
        <taxon>Microbacteriaceae</taxon>
        <taxon>Cryobacterium</taxon>
    </lineage>
</organism>
<dbReference type="Proteomes" id="UP000029864">
    <property type="component" value="Unassembled WGS sequence"/>
</dbReference>
<evidence type="ECO:0000313" key="4">
    <source>
        <dbReference type="Proteomes" id="UP000561726"/>
    </source>
</evidence>